<gene>
    <name evidence="1" type="ORF">KL86APRO_10102</name>
</gene>
<dbReference type="AlphaFoldDB" id="A0A212IVP1"/>
<organism evidence="1">
    <name type="scientific">uncultured Alphaproteobacteria bacterium</name>
    <dbReference type="NCBI Taxonomy" id="91750"/>
    <lineage>
        <taxon>Bacteria</taxon>
        <taxon>Pseudomonadati</taxon>
        <taxon>Pseudomonadota</taxon>
        <taxon>Alphaproteobacteria</taxon>
        <taxon>environmental samples</taxon>
    </lineage>
</organism>
<evidence type="ECO:0000313" key="1">
    <source>
        <dbReference type="EMBL" id="SBV91250.1"/>
    </source>
</evidence>
<proteinExistence type="predicted"/>
<name>A0A212IVP1_9PROT</name>
<reference evidence="1" key="1">
    <citation type="submission" date="2016-04" db="EMBL/GenBank/DDBJ databases">
        <authorList>
            <person name="Evans L.H."/>
            <person name="Alamgir A."/>
            <person name="Owens N."/>
            <person name="Weber N.D."/>
            <person name="Virtaneva K."/>
            <person name="Barbian K."/>
            <person name="Babar A."/>
            <person name="Rosenke K."/>
        </authorList>
    </citation>
    <scope>NUCLEOTIDE SEQUENCE</scope>
    <source>
        <strain evidence="1">86</strain>
    </source>
</reference>
<dbReference type="EMBL" id="FLUO01000001">
    <property type="protein sequence ID" value="SBV91250.1"/>
    <property type="molecule type" value="Genomic_DNA"/>
</dbReference>
<sequence length="130" mass="14156">MPPRASRTPSVNSRTWRAEAMTNRFLLESQHIDELKAAQTGSILSDSALTLYGDLNLDLIQDALAIAATPFPHARISFLEETLRLIARGREVRRDDGTTEMVDIDDPAKVAADALAAGATAHSCRRPGDE</sequence>
<protein>
    <submittedName>
        <fullName evidence="1">Uncharacterized protein</fullName>
    </submittedName>
</protein>
<accession>A0A212IVP1</accession>